<keyword evidence="2" id="KW-0560">Oxidoreductase</keyword>
<protein>
    <submittedName>
        <fullName evidence="2">Alpha-ketoglutarate-dependent dioxygenase AlkB</fullName>
    </submittedName>
</protein>
<organism evidence="2 3">
    <name type="scientific">Myroides pelagicus</name>
    <dbReference type="NCBI Taxonomy" id="270914"/>
    <lineage>
        <taxon>Bacteria</taxon>
        <taxon>Pseudomonadati</taxon>
        <taxon>Bacteroidota</taxon>
        <taxon>Flavobacteriia</taxon>
        <taxon>Flavobacteriales</taxon>
        <taxon>Flavobacteriaceae</taxon>
        <taxon>Myroides</taxon>
    </lineage>
</organism>
<dbReference type="PROSITE" id="PS51471">
    <property type="entry name" value="FE2OG_OXY"/>
    <property type="match status" value="1"/>
</dbReference>
<dbReference type="EMBL" id="WMJY01000034">
    <property type="protein sequence ID" value="MTH30644.1"/>
    <property type="molecule type" value="Genomic_DNA"/>
</dbReference>
<dbReference type="InterPro" id="IPR027450">
    <property type="entry name" value="AlkB-like"/>
</dbReference>
<dbReference type="InterPro" id="IPR005123">
    <property type="entry name" value="Oxoglu/Fe-dep_dioxygenase_dom"/>
</dbReference>
<evidence type="ECO:0000313" key="2">
    <source>
        <dbReference type="EMBL" id="MTH30644.1"/>
    </source>
</evidence>
<dbReference type="InterPro" id="IPR037151">
    <property type="entry name" value="AlkB-like_sf"/>
</dbReference>
<gene>
    <name evidence="2" type="ORF">GJV77_12150</name>
</gene>
<dbReference type="RefSeq" id="WP_155036626.1">
    <property type="nucleotide sequence ID" value="NZ_JAYMMG010000011.1"/>
</dbReference>
<evidence type="ECO:0000259" key="1">
    <source>
        <dbReference type="PROSITE" id="PS51471"/>
    </source>
</evidence>
<dbReference type="Gene3D" id="2.60.120.590">
    <property type="entry name" value="Alpha-ketoglutarate-dependent dioxygenase AlkB-like"/>
    <property type="match status" value="1"/>
</dbReference>
<reference evidence="2 3" key="1">
    <citation type="journal article" date="2006" name="Int. J. Syst. Evol. Microbiol.">
        <title>Myroides pelagicus sp. nov., isolated from seawater in Thailand.</title>
        <authorList>
            <person name="Yoon J."/>
            <person name="Maneerat S."/>
            <person name="Kawai F."/>
            <person name="Yokota A."/>
        </authorList>
    </citation>
    <scope>NUCLEOTIDE SEQUENCE [LARGE SCALE GENOMIC DNA]</scope>
    <source>
        <strain evidence="2 3">SM1T</strain>
    </source>
</reference>
<dbReference type="GO" id="GO:0006307">
    <property type="term" value="P:DNA alkylation repair"/>
    <property type="evidence" value="ECO:0007669"/>
    <property type="project" value="InterPro"/>
</dbReference>
<comment type="caution">
    <text evidence="2">The sequence shown here is derived from an EMBL/GenBank/DDBJ whole genome shotgun (WGS) entry which is preliminary data.</text>
</comment>
<keyword evidence="2" id="KW-0223">Dioxygenase</keyword>
<dbReference type="GO" id="GO:0051213">
    <property type="term" value="F:dioxygenase activity"/>
    <property type="evidence" value="ECO:0007669"/>
    <property type="project" value="UniProtKB-KW"/>
</dbReference>
<dbReference type="AlphaFoldDB" id="A0A7K1GRK0"/>
<proteinExistence type="predicted"/>
<evidence type="ECO:0000313" key="3">
    <source>
        <dbReference type="Proteomes" id="UP000488936"/>
    </source>
</evidence>
<dbReference type="SUPFAM" id="SSF51197">
    <property type="entry name" value="Clavaminate synthase-like"/>
    <property type="match status" value="1"/>
</dbReference>
<dbReference type="Proteomes" id="UP000488936">
    <property type="component" value="Unassembled WGS sequence"/>
</dbReference>
<accession>A0A7K1GRK0</accession>
<feature type="domain" description="Fe2OG dioxygenase" evidence="1">
    <location>
        <begin position="104"/>
        <end position="201"/>
    </location>
</feature>
<name>A0A7K1GRK0_9FLAO</name>
<dbReference type="PANTHER" id="PTHR31212">
    <property type="entry name" value="ALPHA-KETOGLUTARATE-DEPENDENT DIOXYGENASE ALKB HOMOLOG 3"/>
    <property type="match status" value="1"/>
</dbReference>
<sequence>MDLFTQCNQQDENILPFDGEVLSHGFVLSNDESEYYYTLLLGAIAWQPDEAILFGKRIQTRRQVAWYGEQPFSYAYSGVIKCALPWTDALLWLKQKIETITNETYNSCLLNYYGSGDEGMAWHSDAEKQLKKNGSIAVLSLGAVRKFSFKHKASSLKLDVILEPGSLWEMKGETQTYWLHRLPPTQKVRKGRVSLTFRTIV</sequence>
<dbReference type="InterPro" id="IPR032854">
    <property type="entry name" value="ALKBH3"/>
</dbReference>
<dbReference type="OrthoDB" id="190276at2"/>
<dbReference type="PANTHER" id="PTHR31212:SF4">
    <property type="entry name" value="ALPHA-KETOGLUTARATE-DEPENDENT DIOXYGENASE ALKB HOMOLOG 3"/>
    <property type="match status" value="1"/>
</dbReference>
<dbReference type="Pfam" id="PF13532">
    <property type="entry name" value="2OG-FeII_Oxy_2"/>
    <property type="match status" value="1"/>
</dbReference>
<keyword evidence="3" id="KW-1185">Reference proteome</keyword>